<evidence type="ECO:0000256" key="1">
    <source>
        <dbReference type="ARBA" id="ARBA00010996"/>
    </source>
</evidence>
<comment type="caution">
    <text evidence="2">The sequence shown here is derived from an EMBL/GenBank/DDBJ whole genome shotgun (WGS) entry which is preliminary data.</text>
</comment>
<dbReference type="RefSeq" id="WP_248413867.1">
    <property type="nucleotide sequence ID" value="NZ_JALPQF010000021.1"/>
</dbReference>
<dbReference type="CDD" id="cd02968">
    <property type="entry name" value="SCO"/>
    <property type="match status" value="1"/>
</dbReference>
<protein>
    <submittedName>
        <fullName evidence="2">SCO family protein</fullName>
    </submittedName>
</protein>
<dbReference type="Proteomes" id="UP001203687">
    <property type="component" value="Unassembled WGS sequence"/>
</dbReference>
<keyword evidence="3" id="KW-1185">Reference proteome</keyword>
<dbReference type="PANTHER" id="PTHR12151">
    <property type="entry name" value="ELECTRON TRANSPORT PROTIN SCO1/SENC FAMILY MEMBER"/>
    <property type="match status" value="1"/>
</dbReference>
<dbReference type="InterPro" id="IPR036249">
    <property type="entry name" value="Thioredoxin-like_sf"/>
</dbReference>
<name>A0ABT0HCR6_9FLAO</name>
<accession>A0ABT0HCR6</accession>
<dbReference type="Gene3D" id="3.40.30.10">
    <property type="entry name" value="Glutaredoxin"/>
    <property type="match status" value="1"/>
</dbReference>
<evidence type="ECO:0000313" key="2">
    <source>
        <dbReference type="EMBL" id="MCK8482153.1"/>
    </source>
</evidence>
<dbReference type="SUPFAM" id="SSF52833">
    <property type="entry name" value="Thioredoxin-like"/>
    <property type="match status" value="1"/>
</dbReference>
<reference evidence="2" key="1">
    <citation type="submission" date="2022-04" db="EMBL/GenBank/DDBJ databases">
        <authorList>
            <person name="Ren T."/>
        </authorList>
    </citation>
    <scope>NUCLEOTIDE SEQUENCE</scope>
    <source>
        <strain evidence="2">F63249</strain>
    </source>
</reference>
<comment type="similarity">
    <text evidence="1">Belongs to the SCO1/2 family.</text>
</comment>
<gene>
    <name evidence="2" type="ORF">MUY34_16090</name>
</gene>
<proteinExistence type="inferred from homology"/>
<dbReference type="EMBL" id="JALPQF010000021">
    <property type="protein sequence ID" value="MCK8482153.1"/>
    <property type="molecule type" value="Genomic_DNA"/>
</dbReference>
<dbReference type="Pfam" id="PF02630">
    <property type="entry name" value="SCO1-SenC"/>
    <property type="match status" value="1"/>
</dbReference>
<dbReference type="InterPro" id="IPR003782">
    <property type="entry name" value="SCO1/SenC"/>
</dbReference>
<organism evidence="2 3">
    <name type="scientific">Psychroserpens algicola</name>
    <dbReference type="NCBI Taxonomy" id="1719034"/>
    <lineage>
        <taxon>Bacteria</taxon>
        <taxon>Pseudomonadati</taxon>
        <taxon>Bacteroidota</taxon>
        <taxon>Flavobacteriia</taxon>
        <taxon>Flavobacteriales</taxon>
        <taxon>Flavobacteriaceae</taxon>
        <taxon>Psychroserpens</taxon>
    </lineage>
</organism>
<dbReference type="PANTHER" id="PTHR12151:SF25">
    <property type="entry name" value="LINALOOL DEHYDRATASE_ISOMERASE DOMAIN-CONTAINING PROTEIN"/>
    <property type="match status" value="1"/>
</dbReference>
<sequence length="185" mass="21386">MACKESTSELPILSYNFKDGNKELYTIDDFSLVNQDGDTVSGKSTKGIVHTMNFFFTTCPSICPPMRIKQQELSEAFSEENQFKQFSISIDFKNDTLARLQQYAKLHDINTKQWQLLRAVSETELEKIAQQLKTNFKPNEDGTDFYHSSYVALIDKNQYIRGFYNILIDDEVQLLKTDIAQLLKQ</sequence>
<evidence type="ECO:0000313" key="3">
    <source>
        <dbReference type="Proteomes" id="UP001203687"/>
    </source>
</evidence>